<dbReference type="OrthoDB" id="790983at2"/>
<dbReference type="Pfam" id="PF09357">
    <property type="entry name" value="RteC"/>
    <property type="match status" value="1"/>
</dbReference>
<protein>
    <recommendedName>
        <fullName evidence="3">Tetracycline regulation of excision, RteC</fullName>
    </recommendedName>
</protein>
<dbReference type="RefSeq" id="WP_112745787.1">
    <property type="nucleotide sequence ID" value="NZ_QMFY01000002.1"/>
</dbReference>
<evidence type="ECO:0000313" key="2">
    <source>
        <dbReference type="Proteomes" id="UP000251889"/>
    </source>
</evidence>
<dbReference type="EMBL" id="QMFY01000002">
    <property type="protein sequence ID" value="RAW01962.1"/>
    <property type="molecule type" value="Genomic_DNA"/>
</dbReference>
<dbReference type="AlphaFoldDB" id="A0A364Y558"/>
<dbReference type="InterPro" id="IPR018534">
    <property type="entry name" value="Tet_reg_excision_RteC"/>
</dbReference>
<reference evidence="1 2" key="1">
    <citation type="submission" date="2018-06" db="EMBL/GenBank/DDBJ databases">
        <title>Chryseolinea flavus sp. nov., a member of the phylum Bacteroidetes isolated from soil.</title>
        <authorList>
            <person name="Li Y."/>
            <person name="Wang J."/>
        </authorList>
    </citation>
    <scope>NUCLEOTIDE SEQUENCE [LARGE SCALE GENOMIC DNA]</scope>
    <source>
        <strain evidence="1 2">SDU1-6</strain>
    </source>
</reference>
<gene>
    <name evidence="1" type="ORF">DQQ10_05230</name>
</gene>
<name>A0A364Y558_9BACT</name>
<keyword evidence="2" id="KW-1185">Reference proteome</keyword>
<proteinExistence type="predicted"/>
<comment type="caution">
    <text evidence="1">The sequence shown here is derived from an EMBL/GenBank/DDBJ whole genome shotgun (WGS) entry which is preliminary data.</text>
</comment>
<sequence length="272" mass="32346">MDMKEFAEELYVTMQEKFAEVELSAKDSIVKESNYIEIVKSHTYGLKNYLYQYEFSSPQEEIYFFKNIKPKFVSLLLFHNELFEIEVSKPLEKDSIIKHYLEALQKGQAFINTHMEFYKYLHLGSTYLDSKYFLPDKNHETGNDVIYDSRFCTPFDHKFCLLQSYELMKEHLTKAIEKLTMPVDEYSPLQWTGPKISLIELMYALQVSGVFNKSVTDVKMIATYFEKIFHVDLGNYYRTFRDIQTRKKAKTVFLDELKFKLAERLDEPMLVE</sequence>
<dbReference type="Proteomes" id="UP000251889">
    <property type="component" value="Unassembled WGS sequence"/>
</dbReference>
<evidence type="ECO:0000313" key="1">
    <source>
        <dbReference type="EMBL" id="RAW01962.1"/>
    </source>
</evidence>
<accession>A0A364Y558</accession>
<evidence type="ECO:0008006" key="3">
    <source>
        <dbReference type="Google" id="ProtNLM"/>
    </source>
</evidence>
<organism evidence="1 2">
    <name type="scientific">Pseudochryseolinea flava</name>
    <dbReference type="NCBI Taxonomy" id="2059302"/>
    <lineage>
        <taxon>Bacteria</taxon>
        <taxon>Pseudomonadati</taxon>
        <taxon>Bacteroidota</taxon>
        <taxon>Cytophagia</taxon>
        <taxon>Cytophagales</taxon>
        <taxon>Fulvivirgaceae</taxon>
        <taxon>Pseudochryseolinea</taxon>
    </lineage>
</organism>